<reference evidence="1 2" key="1">
    <citation type="submission" date="2024-06" db="EMBL/GenBank/DDBJ databases">
        <title>Flavobacterium spp. isolated from glacier.</title>
        <authorList>
            <person name="Han D."/>
        </authorList>
    </citation>
    <scope>NUCLEOTIDE SEQUENCE [LARGE SCALE GENOMIC DNA]</scope>
    <source>
        <strain evidence="1 2">LS2P90</strain>
    </source>
</reference>
<dbReference type="RefSeq" id="WP_379856121.1">
    <property type="nucleotide sequence ID" value="NZ_JBHZPZ010000028.1"/>
</dbReference>
<accession>A0ABW6HZQ8</accession>
<organism evidence="1 2">
    <name type="scientific">Flavobacterium xylosi</name>
    <dbReference type="NCBI Taxonomy" id="3230415"/>
    <lineage>
        <taxon>Bacteria</taxon>
        <taxon>Pseudomonadati</taxon>
        <taxon>Bacteroidota</taxon>
        <taxon>Flavobacteriia</taxon>
        <taxon>Flavobacteriales</taxon>
        <taxon>Flavobacteriaceae</taxon>
        <taxon>Flavobacterium</taxon>
    </lineage>
</organism>
<comment type="caution">
    <text evidence="1">The sequence shown here is derived from an EMBL/GenBank/DDBJ whole genome shotgun (WGS) entry which is preliminary data.</text>
</comment>
<name>A0ABW6HZQ8_9FLAO</name>
<keyword evidence="2" id="KW-1185">Reference proteome</keyword>
<gene>
    <name evidence="1" type="ORF">ACFX5E_15720</name>
</gene>
<proteinExistence type="predicted"/>
<dbReference type="EMBL" id="JBHZPZ010000028">
    <property type="protein sequence ID" value="MFE3869513.1"/>
    <property type="molecule type" value="Genomic_DNA"/>
</dbReference>
<evidence type="ECO:0000313" key="1">
    <source>
        <dbReference type="EMBL" id="MFE3869513.1"/>
    </source>
</evidence>
<evidence type="ECO:0000313" key="2">
    <source>
        <dbReference type="Proteomes" id="UP001600109"/>
    </source>
</evidence>
<sequence>MNIICKIWDCKYVYNFSSIPNRAICVRCKRKLELNLRTLEWELVEKFNTTYDLGTDDELIKRWR</sequence>
<dbReference type="Proteomes" id="UP001600109">
    <property type="component" value="Unassembled WGS sequence"/>
</dbReference>
<protein>
    <submittedName>
        <fullName evidence="1">Uncharacterized protein</fullName>
    </submittedName>
</protein>